<dbReference type="EMBL" id="AP017369">
    <property type="protein sequence ID" value="BAU94323.1"/>
    <property type="molecule type" value="Genomic_DNA"/>
</dbReference>
<evidence type="ECO:0000256" key="2">
    <source>
        <dbReference type="ARBA" id="ARBA00022448"/>
    </source>
</evidence>
<dbReference type="Pfam" id="PF00005">
    <property type="entry name" value="ABC_tran"/>
    <property type="match status" value="2"/>
</dbReference>
<dbReference type="InterPro" id="IPR017871">
    <property type="entry name" value="ABC_transporter-like_CS"/>
</dbReference>
<dbReference type="Proteomes" id="UP000218244">
    <property type="component" value="Chromosome"/>
</dbReference>
<keyword evidence="3" id="KW-0547">Nucleotide-binding</keyword>
<evidence type="ECO:0000256" key="1">
    <source>
        <dbReference type="ARBA" id="ARBA00005417"/>
    </source>
</evidence>
<dbReference type="PANTHER" id="PTHR43776:SF7">
    <property type="entry name" value="D,D-DIPEPTIDE TRANSPORT ATP-BINDING PROTEIN DDPF-RELATED"/>
    <property type="match status" value="1"/>
</dbReference>
<dbReference type="InterPro" id="IPR027417">
    <property type="entry name" value="P-loop_NTPase"/>
</dbReference>
<dbReference type="GO" id="GO:0015833">
    <property type="term" value="P:peptide transport"/>
    <property type="evidence" value="ECO:0007669"/>
    <property type="project" value="InterPro"/>
</dbReference>
<reference evidence="7 8" key="1">
    <citation type="submission" date="2016-02" db="EMBL/GenBank/DDBJ databases">
        <title>Corynebacterium glutamicum N24 whole genome sequencing project.</title>
        <authorList>
            <person name="Matsutani M."/>
            <person name="Nangtapong N."/>
            <person name="Yakushi T."/>
            <person name="Matsushita K."/>
        </authorList>
    </citation>
    <scope>NUCLEOTIDE SEQUENCE [LARGE SCALE GENOMIC DNA]</scope>
    <source>
        <strain evidence="7 8">N24</strain>
    </source>
</reference>
<dbReference type="InterPro" id="IPR003593">
    <property type="entry name" value="AAA+_ATPase"/>
</dbReference>
<evidence type="ECO:0000313" key="8">
    <source>
        <dbReference type="Proteomes" id="UP000218244"/>
    </source>
</evidence>
<accession>A0A160PND2</accession>
<dbReference type="InterPro" id="IPR000595">
    <property type="entry name" value="cNMP-bd_dom"/>
</dbReference>
<dbReference type="GO" id="GO:0016887">
    <property type="term" value="F:ATP hydrolysis activity"/>
    <property type="evidence" value="ECO:0007669"/>
    <property type="project" value="InterPro"/>
</dbReference>
<dbReference type="AlphaFoldDB" id="A0A160PND2"/>
<dbReference type="NCBIfam" id="NF008453">
    <property type="entry name" value="PRK11308.1"/>
    <property type="match status" value="2"/>
</dbReference>
<evidence type="ECO:0000313" key="7">
    <source>
        <dbReference type="EMBL" id="BAU94323.1"/>
    </source>
</evidence>
<dbReference type="InterPro" id="IPR013563">
    <property type="entry name" value="Oligopep_ABC_C"/>
</dbReference>
<evidence type="ECO:0000256" key="3">
    <source>
        <dbReference type="ARBA" id="ARBA00022741"/>
    </source>
</evidence>
<dbReference type="GO" id="GO:0055085">
    <property type="term" value="P:transmembrane transport"/>
    <property type="evidence" value="ECO:0007669"/>
    <property type="project" value="UniProtKB-ARBA"/>
</dbReference>
<keyword evidence="2" id="KW-0813">Transport</keyword>
<dbReference type="GO" id="GO:0005524">
    <property type="term" value="F:ATP binding"/>
    <property type="evidence" value="ECO:0007669"/>
    <property type="project" value="UniProtKB-KW"/>
</dbReference>
<dbReference type="Pfam" id="PF08352">
    <property type="entry name" value="oligo_HPY"/>
    <property type="match status" value="2"/>
</dbReference>
<keyword evidence="8" id="KW-1185">Reference proteome</keyword>
<evidence type="ECO:0000259" key="6">
    <source>
        <dbReference type="PROSITE" id="PS50893"/>
    </source>
</evidence>
<dbReference type="SUPFAM" id="SSF52540">
    <property type="entry name" value="P-loop containing nucleoside triphosphate hydrolases"/>
    <property type="match status" value="2"/>
</dbReference>
<dbReference type="KEGG" id="csur:N24_0061"/>
<proteinExistence type="inferred from homology"/>
<organism evidence="7 8">
    <name type="scientific">Corynebacterium suranareeae</name>
    <dbReference type="NCBI Taxonomy" id="2506452"/>
    <lineage>
        <taxon>Bacteria</taxon>
        <taxon>Bacillati</taxon>
        <taxon>Actinomycetota</taxon>
        <taxon>Actinomycetes</taxon>
        <taxon>Mycobacteriales</taxon>
        <taxon>Corynebacteriaceae</taxon>
        <taxon>Corynebacterium</taxon>
    </lineage>
</organism>
<evidence type="ECO:0000256" key="4">
    <source>
        <dbReference type="ARBA" id="ARBA00022840"/>
    </source>
</evidence>
<dbReference type="PROSITE" id="PS00211">
    <property type="entry name" value="ABC_TRANSPORTER_1"/>
    <property type="match status" value="2"/>
</dbReference>
<sequence>MSEPLLSVKDLSLSYRTRHGLIDAVRHVSFTLSRGERLALVGESGSGKSTIASTIVGLQSNNLVINGGSIRFGETELLGAKPRLLNNFRGRHIGFVPQDPSVSLNPVHRIGDQVAEVLKLHGLAGKHDAAQAAVEALAAAGIDRPEYRARQYPHELSGGMRQRVLIAIGVVAEPSLLIADEPTSALDVTVQHKILNNIDQLTSEKNLATLLITHDLGVAAERSDRIIVLSKGHIVEDGTPAQILEAPEHPYTRQLISDAPSLHAARRVEVAPRSEKPGFERPGFEAAHPQAALELVGISKQFSLPRGTGQSGEVINALTDVSVTINKSTTYGLVGESGSGKTTLGRIALRLEDPTAGHVILGGEDITEARGKTLRELRRRIQVVQQNPYASLNPRMTIAQNIYEPLSAFGEGNRKTKHARALELLDQVMLPSNVAERTPEGLSGGQRQRVAIARALALSPEVLILDEPVSALDVTVQAQILDLLVDLQKEHDLAYLFISHDLAVVRDIAHEVGVIRFGELVEEADAISVFERPQHEYTQELLGAIPMLPHPSTVI</sequence>
<feature type="domain" description="ABC transporter" evidence="6">
    <location>
        <begin position="6"/>
        <end position="256"/>
    </location>
</feature>
<dbReference type="PROSITE" id="PS50042">
    <property type="entry name" value="CNMP_BINDING_3"/>
    <property type="match status" value="1"/>
</dbReference>
<dbReference type="PROSITE" id="PS50893">
    <property type="entry name" value="ABC_TRANSPORTER_2"/>
    <property type="match status" value="2"/>
</dbReference>
<dbReference type="FunFam" id="3.40.50.300:FF:000016">
    <property type="entry name" value="Oligopeptide ABC transporter ATP-binding component"/>
    <property type="match status" value="1"/>
</dbReference>
<evidence type="ECO:0000259" key="5">
    <source>
        <dbReference type="PROSITE" id="PS50042"/>
    </source>
</evidence>
<feature type="domain" description="ABC transporter" evidence="6">
    <location>
        <begin position="293"/>
        <end position="542"/>
    </location>
</feature>
<comment type="similarity">
    <text evidence="1">Belongs to the ABC transporter superfamily.</text>
</comment>
<name>A0A160PND2_9CORY</name>
<keyword evidence="4" id="KW-0067">ATP-binding</keyword>
<feature type="domain" description="Cyclic nucleotide-binding" evidence="5">
    <location>
        <begin position="12"/>
        <end position="83"/>
    </location>
</feature>
<dbReference type="SMART" id="SM00382">
    <property type="entry name" value="AAA"/>
    <property type="match status" value="2"/>
</dbReference>
<protein>
    <submittedName>
        <fullName evidence="7">Dipeptide ABC transporter ATPase</fullName>
    </submittedName>
</protein>
<dbReference type="CDD" id="cd03257">
    <property type="entry name" value="ABC_NikE_OppD_transporters"/>
    <property type="match status" value="2"/>
</dbReference>
<dbReference type="Gene3D" id="3.40.50.300">
    <property type="entry name" value="P-loop containing nucleotide triphosphate hydrolases"/>
    <property type="match status" value="2"/>
</dbReference>
<dbReference type="InterPro" id="IPR003439">
    <property type="entry name" value="ABC_transporter-like_ATP-bd"/>
</dbReference>
<dbReference type="PANTHER" id="PTHR43776">
    <property type="entry name" value="TRANSPORT ATP-BINDING PROTEIN"/>
    <property type="match status" value="1"/>
</dbReference>
<dbReference type="InterPro" id="IPR050319">
    <property type="entry name" value="ABC_transp_ATP-bind"/>
</dbReference>
<gene>
    <name evidence="7" type="ORF">N24_0061</name>
</gene>
<dbReference type="RefSeq" id="WP_096453340.1">
    <property type="nucleotide sequence ID" value="NZ_AP017369.1"/>
</dbReference>